<dbReference type="EMBL" id="GG749439">
    <property type="protein sequence ID" value="EGE82817.2"/>
    <property type="molecule type" value="Genomic_DNA"/>
</dbReference>
<evidence type="ECO:0000256" key="1">
    <source>
        <dbReference type="SAM" id="MobiDB-lite"/>
    </source>
</evidence>
<organism evidence="2">
    <name type="scientific">Ajellomyces dermatitidis (strain ATCC 18188 / CBS 674.68)</name>
    <name type="common">Blastomyces dermatitidis</name>
    <dbReference type="NCBI Taxonomy" id="653446"/>
    <lineage>
        <taxon>Eukaryota</taxon>
        <taxon>Fungi</taxon>
        <taxon>Dikarya</taxon>
        <taxon>Ascomycota</taxon>
        <taxon>Pezizomycotina</taxon>
        <taxon>Eurotiomycetes</taxon>
        <taxon>Eurotiomycetidae</taxon>
        <taxon>Onygenales</taxon>
        <taxon>Ajellomycetaceae</taxon>
        <taxon>Blastomyces</taxon>
    </lineage>
</organism>
<reference evidence="2" key="1">
    <citation type="submission" date="2010-03" db="EMBL/GenBank/DDBJ databases">
        <title>Annotation of Blastomyces dermatitidis strain ATCC 18188.</title>
        <authorList>
            <consortium name="The Broad Institute Genome Sequencing Platform"/>
            <consortium name="Broad Institute Genome Sequencing Center for Infectious Disease."/>
            <person name="Cuomo C."/>
            <person name="Klein B."/>
            <person name="Sullivan T."/>
            <person name="Heitman J."/>
            <person name="Young S."/>
            <person name="Zeng Q."/>
            <person name="Gargeya S."/>
            <person name="Alvarado L."/>
            <person name="Berlin A.M."/>
            <person name="Chapman S.B."/>
            <person name="Chen Z."/>
            <person name="Freedman E."/>
            <person name="Gellesch M."/>
            <person name="Goldberg J."/>
            <person name="Griggs A."/>
            <person name="Gujja S."/>
            <person name="Heilman E."/>
            <person name="Heiman D."/>
            <person name="Howarth C."/>
            <person name="Mehta T."/>
            <person name="Neiman D."/>
            <person name="Pearson M."/>
            <person name="Roberts A."/>
            <person name="Saif S."/>
            <person name="Shea T."/>
            <person name="Shenoy N."/>
            <person name="Sisk P."/>
            <person name="Stolte C."/>
            <person name="Sykes S."/>
            <person name="White J."/>
            <person name="Yandava C."/>
            <person name="Haas B."/>
            <person name="Nusbaum C."/>
            <person name="Birren B."/>
        </authorList>
    </citation>
    <scope>NUCLEOTIDE SEQUENCE [LARGE SCALE GENOMIC DNA]</scope>
    <source>
        <strain evidence="2">ATCC 18188</strain>
    </source>
</reference>
<dbReference type="HOGENOM" id="CLU_2775395_0_0_1"/>
<protein>
    <submittedName>
        <fullName evidence="2">Uncharacterized protein</fullName>
    </submittedName>
</protein>
<name>F2THV4_AJEDA</name>
<gene>
    <name evidence="2" type="ORF">BDDG_05761</name>
</gene>
<dbReference type="AlphaFoldDB" id="F2THV4"/>
<evidence type="ECO:0000313" key="2">
    <source>
        <dbReference type="EMBL" id="EGE82817.2"/>
    </source>
</evidence>
<feature type="region of interest" description="Disordered" evidence="1">
    <location>
        <begin position="1"/>
        <end position="23"/>
    </location>
</feature>
<accession>F2THV4</accession>
<sequence>MQPPPFSTPAAAGRNPPANSEAEKKQHFLVGLAHAEAGKAALKAMARSKSRAMGSDHVVLGLFGPAGHRPQLRRMRM</sequence>
<proteinExistence type="predicted"/>
<dbReference type="Proteomes" id="UP000007802">
    <property type="component" value="Unassembled WGS sequence"/>
</dbReference>